<dbReference type="InterPro" id="IPR051215">
    <property type="entry name" value="GRE"/>
</dbReference>
<evidence type="ECO:0000256" key="2">
    <source>
        <dbReference type="ARBA" id="ARBA00023239"/>
    </source>
</evidence>
<evidence type="ECO:0000256" key="3">
    <source>
        <dbReference type="PROSITE-ProRule" id="PRU00493"/>
    </source>
</evidence>
<sequence length="846" mass="93892">MIEKGFSKPTARVEKLKRMILDATPYVESERAVLVTESYKETEGLPPIMRRAKADEKIFNNLPVTIRDDELIVGAITKHPRSTEICPEFSYDWVEKEFDTMATRMADPFVIPKETAKELHEAFKYWPGKTTSELASSYMSPETKDCQAAGVFTVGNYFYGGVGHVCVDYGKILEKGFRGVIAEVVDAMMKMDLSDPSYIKKQQFYNALIITYNAAINFAHRYADEARRLAASETNATRKAELLQIAVNCDRVPENGARNFYEACQSFWFIQSMMQIESSGHSISPGRFDQYMYPYLAADKNISKEFAQELVDCIWIKLNDVNKTRDEVSAQAFAGYAVFQNIGAGGQTPDGLDATNEVSYMMMDACAHTKLPAPSFSIRVWQGTPDEFLYRACELARIGLGVPAMYNDEVIIPALENRGVSLEDAREYCIIGCVEPQCPHKTEGWHDAAFFNVAKVLDITIHGGKVGDKQLGPVVPDMCEWKSIDEFYDAFKKEMAYFVQHLAEADNCVDLAHAERCPLPFQSAMVDDCIKRGKSVQEGGAIYNFTGPQAFGIADSGDSIYAMDKHVFKDKDITIAQLKEALDANYGRPVGAKTGAEDPCSSTADALTEQKIYEAVKKVLGNSCNIDMSDLQKMCGVKDTCASCSGDYENIYRLMDNTECFGNDIDEVDMVSRKIARIYCEEVQKYTNPRGGQFQAGVYPVSANVLFGKDVGALPDGRLAKLPLADGVSPRQGKDVKGPTAALNSVAKLDHFLASNGTLLNQKFLPSALAGDTGLQNFASVVRSYFDHKGMHVQFNVVDRETLLAAQKDPDKYKDLVVRVAGYSAQFVVLAKEVQDDIISRTEQTF</sequence>
<comment type="caution">
    <text evidence="6">The sequence shown here is derived from an EMBL/GenBank/DDBJ whole genome shotgun (WGS) entry which is preliminary data.</text>
</comment>
<dbReference type="PROSITE" id="PS51554">
    <property type="entry name" value="PFL"/>
    <property type="match status" value="1"/>
</dbReference>
<dbReference type="CDD" id="cd01677">
    <property type="entry name" value="PFL2_DhaB_BssA"/>
    <property type="match status" value="1"/>
</dbReference>
<keyword evidence="7" id="KW-1185">Reference proteome</keyword>
<dbReference type="PROSITE" id="PS00850">
    <property type="entry name" value="GLY_RADICAL_1"/>
    <property type="match status" value="1"/>
</dbReference>
<accession>A0ABS7DLV9</accession>
<keyword evidence="2" id="KW-0456">Lyase</keyword>
<dbReference type="PANTHER" id="PTHR43641">
    <property type="entry name" value="FORMATE ACETYLTRANSFERASE 3-RELATED"/>
    <property type="match status" value="1"/>
</dbReference>
<dbReference type="InterPro" id="IPR001150">
    <property type="entry name" value="Gly_radical"/>
</dbReference>
<dbReference type="Pfam" id="PF02901">
    <property type="entry name" value="PFL-like"/>
    <property type="match status" value="1"/>
</dbReference>
<organism evidence="6 7">
    <name type="scientific">Caproiciproducens faecalis</name>
    <dbReference type="NCBI Taxonomy" id="2820301"/>
    <lineage>
        <taxon>Bacteria</taxon>
        <taxon>Bacillati</taxon>
        <taxon>Bacillota</taxon>
        <taxon>Clostridia</taxon>
        <taxon>Eubacteriales</taxon>
        <taxon>Acutalibacteraceae</taxon>
        <taxon>Caproiciproducens</taxon>
    </lineage>
</organism>
<feature type="domain" description="Glycine radical" evidence="4">
    <location>
        <begin position="726"/>
        <end position="846"/>
    </location>
</feature>
<reference evidence="6 7" key="1">
    <citation type="submission" date="2021-03" db="EMBL/GenBank/DDBJ databases">
        <title>Caproiciproducens sp. nov. isolated from feces of cow.</title>
        <authorList>
            <person name="Choi J.-Y."/>
        </authorList>
    </citation>
    <scope>NUCLEOTIDE SEQUENCE [LARGE SCALE GENOMIC DNA]</scope>
    <source>
        <strain evidence="6 7">AGMB10547</strain>
    </source>
</reference>
<evidence type="ECO:0000259" key="4">
    <source>
        <dbReference type="PROSITE" id="PS51149"/>
    </source>
</evidence>
<dbReference type="PROSITE" id="PS51149">
    <property type="entry name" value="GLY_RADICAL_2"/>
    <property type="match status" value="1"/>
</dbReference>
<dbReference type="EMBL" id="JAGFNZ010000002">
    <property type="protein sequence ID" value="MBW7572291.1"/>
    <property type="molecule type" value="Genomic_DNA"/>
</dbReference>
<dbReference type="PANTHER" id="PTHR43641:SF2">
    <property type="entry name" value="DEHYDRATASE YBIW-RELATED"/>
    <property type="match status" value="1"/>
</dbReference>
<dbReference type="RefSeq" id="WP_219964702.1">
    <property type="nucleotide sequence ID" value="NZ_JAGFNZ010000002.1"/>
</dbReference>
<evidence type="ECO:0000313" key="7">
    <source>
        <dbReference type="Proteomes" id="UP000719942"/>
    </source>
</evidence>
<name>A0ABS7DLV9_9FIRM</name>
<dbReference type="Pfam" id="PF01228">
    <property type="entry name" value="Gly_radical"/>
    <property type="match status" value="1"/>
</dbReference>
<feature type="domain" description="PFL" evidence="5">
    <location>
        <begin position="11"/>
        <end position="719"/>
    </location>
</feature>
<protein>
    <submittedName>
        <fullName evidence="6">Glycyl radical protein</fullName>
    </submittedName>
</protein>
<dbReference type="Proteomes" id="UP000719942">
    <property type="component" value="Unassembled WGS sequence"/>
</dbReference>
<proteinExistence type="predicted"/>
<feature type="modified residue" description="Glycine radical" evidence="3">
    <location>
        <position position="822"/>
    </location>
</feature>
<evidence type="ECO:0000256" key="1">
    <source>
        <dbReference type="ARBA" id="ARBA00022818"/>
    </source>
</evidence>
<evidence type="ECO:0000259" key="5">
    <source>
        <dbReference type="PROSITE" id="PS51554"/>
    </source>
</evidence>
<keyword evidence="1 3" id="KW-0556">Organic radical</keyword>
<evidence type="ECO:0000313" key="6">
    <source>
        <dbReference type="EMBL" id="MBW7572291.1"/>
    </source>
</evidence>
<dbReference type="SUPFAM" id="SSF51998">
    <property type="entry name" value="PFL-like glycyl radical enzymes"/>
    <property type="match status" value="1"/>
</dbReference>
<dbReference type="InterPro" id="IPR004184">
    <property type="entry name" value="PFL_dom"/>
</dbReference>
<gene>
    <name evidence="6" type="ORF">J5W02_05640</name>
</gene>
<dbReference type="Gene3D" id="3.20.70.20">
    <property type="match status" value="1"/>
</dbReference>
<dbReference type="InterPro" id="IPR019777">
    <property type="entry name" value="Form_AcTrfase_GR_CS"/>
</dbReference>